<feature type="compositionally biased region" description="Low complexity" evidence="1">
    <location>
        <begin position="571"/>
        <end position="593"/>
    </location>
</feature>
<proteinExistence type="predicted"/>
<accession>A0A8H6MGQ3</accession>
<feature type="region of interest" description="Disordered" evidence="1">
    <location>
        <begin position="560"/>
        <end position="616"/>
    </location>
</feature>
<feature type="compositionally biased region" description="Basic and acidic residues" evidence="1">
    <location>
        <begin position="482"/>
        <end position="493"/>
    </location>
</feature>
<feature type="region of interest" description="Disordered" evidence="1">
    <location>
        <begin position="16"/>
        <end position="38"/>
    </location>
</feature>
<feature type="compositionally biased region" description="Polar residues" evidence="1">
    <location>
        <begin position="268"/>
        <end position="294"/>
    </location>
</feature>
<dbReference type="EMBL" id="JACGCI010000005">
    <property type="protein sequence ID" value="KAF6764042.1"/>
    <property type="molecule type" value="Genomic_DNA"/>
</dbReference>
<organism evidence="3 4">
    <name type="scientific">Ephemerocybe angulata</name>
    <dbReference type="NCBI Taxonomy" id="980116"/>
    <lineage>
        <taxon>Eukaryota</taxon>
        <taxon>Fungi</taxon>
        <taxon>Dikarya</taxon>
        <taxon>Basidiomycota</taxon>
        <taxon>Agaricomycotina</taxon>
        <taxon>Agaricomycetes</taxon>
        <taxon>Agaricomycetidae</taxon>
        <taxon>Agaricales</taxon>
        <taxon>Agaricineae</taxon>
        <taxon>Psathyrellaceae</taxon>
        <taxon>Ephemerocybe</taxon>
    </lineage>
</organism>
<evidence type="ECO:0000256" key="1">
    <source>
        <dbReference type="SAM" id="MobiDB-lite"/>
    </source>
</evidence>
<feature type="compositionally biased region" description="Low complexity" evidence="1">
    <location>
        <begin position="143"/>
        <end position="155"/>
    </location>
</feature>
<dbReference type="AlphaFoldDB" id="A0A8H6MGQ3"/>
<feature type="compositionally biased region" description="Pro residues" evidence="1">
    <location>
        <begin position="239"/>
        <end position="248"/>
    </location>
</feature>
<dbReference type="SUPFAM" id="SSF47473">
    <property type="entry name" value="EF-hand"/>
    <property type="match status" value="1"/>
</dbReference>
<feature type="compositionally biased region" description="Low complexity" evidence="1">
    <location>
        <begin position="85"/>
        <end position="102"/>
    </location>
</feature>
<protein>
    <recommendedName>
        <fullName evidence="2">EH domain-containing protein</fullName>
    </recommendedName>
</protein>
<feature type="domain" description="EH" evidence="2">
    <location>
        <begin position="495"/>
        <end position="555"/>
    </location>
</feature>
<evidence type="ECO:0000313" key="4">
    <source>
        <dbReference type="Proteomes" id="UP000521943"/>
    </source>
</evidence>
<feature type="compositionally biased region" description="Basic and acidic residues" evidence="1">
    <location>
        <begin position="452"/>
        <end position="461"/>
    </location>
</feature>
<evidence type="ECO:0000259" key="2">
    <source>
        <dbReference type="Pfam" id="PF12763"/>
    </source>
</evidence>
<feature type="region of interest" description="Disordered" evidence="1">
    <location>
        <begin position="385"/>
        <end position="424"/>
    </location>
</feature>
<dbReference type="Proteomes" id="UP000521943">
    <property type="component" value="Unassembled WGS sequence"/>
</dbReference>
<dbReference type="Gene3D" id="1.10.238.10">
    <property type="entry name" value="EF-hand"/>
    <property type="match status" value="1"/>
</dbReference>
<evidence type="ECO:0000313" key="3">
    <source>
        <dbReference type="EMBL" id="KAF6764042.1"/>
    </source>
</evidence>
<keyword evidence="4" id="KW-1185">Reference proteome</keyword>
<feature type="compositionally biased region" description="Acidic residues" evidence="1">
    <location>
        <begin position="462"/>
        <end position="471"/>
    </location>
</feature>
<sequence length="714" mass="74454">MPALQSRIAAFESLAGGATSHRKLNADDDPSSPSLIDSPLSAATAAKLPPPVGLLINLNSSSPPKVKMPVSPSGKPAPPLPPRKPSYTSLKSAASSSSSQSANPPQAFLYPPRPRPDGGMPLTVNTMELLNGGGSNSRHTQGSSISSFHSVSLSSDTDPSTPGSIANFIATYPIDSTDPLGESFEDVSASSISPATERMITLDFDKARVLAANRSNRSSTQTILLPSAALLSPQSSAPPKLPQRPSPPNSARNSARSPPPLPSRSASQMTSGASTPRSTPASPVSTPVATSMIPTTYAVRRAPPPPPSRASYASNSDRSSIQSTFSLSSSGHSHASRVTAFNGVSGSLNALTAAARTKRPTPVPLAARRRYEKVFTANVIQRRKAVAEQQDNQKKAQENGSRGLLSPENIPGASPTSKRGRRAAGWRGLSVDLITGDPESVAAQLNAASAGQKDKGKARDDSDSDSEEEEDLVKVRSNLFKKQGEGKEKEEVGKDERLEGVVIKVIWKRSGLEKRRLAEIWNECDPTQSGSLDIEGFVKGMWRIDEELRRAQTQLLKSATGPGGFLGTRNSSANSSRTSLLSSKHSSIASVASGRPASLSRQSSVASQQSTTLGSRSAAYQKLTGTNAPSITNTPPPPSSYNAYNSKTPVLAYRGGGYNGNTPYGAGYSGYGAGGGSGGGGGFNMKKMINDGAAGIGSLNVTMPSAVRNILRGS</sequence>
<name>A0A8H6MGQ3_9AGAR</name>
<feature type="compositionally biased region" description="Pro residues" evidence="1">
    <location>
        <begin position="75"/>
        <end position="84"/>
    </location>
</feature>
<dbReference type="OrthoDB" id="10045710at2759"/>
<dbReference type="InterPro" id="IPR000261">
    <property type="entry name" value="EH_dom"/>
</dbReference>
<feature type="region of interest" description="Disordered" evidence="1">
    <location>
        <begin position="232"/>
        <end position="317"/>
    </location>
</feature>
<dbReference type="InterPro" id="IPR011992">
    <property type="entry name" value="EF-hand-dom_pair"/>
</dbReference>
<comment type="caution">
    <text evidence="3">The sequence shown here is derived from an EMBL/GenBank/DDBJ whole genome shotgun (WGS) entry which is preliminary data.</text>
</comment>
<reference evidence="3 4" key="1">
    <citation type="submission" date="2020-07" db="EMBL/GenBank/DDBJ databases">
        <title>Comparative genomics of pyrophilous fungi reveals a link between fire events and developmental genes.</title>
        <authorList>
            <consortium name="DOE Joint Genome Institute"/>
            <person name="Steindorff A.S."/>
            <person name="Carver A."/>
            <person name="Calhoun S."/>
            <person name="Stillman K."/>
            <person name="Liu H."/>
            <person name="Lipzen A."/>
            <person name="Pangilinan J."/>
            <person name="Labutti K."/>
            <person name="Bruns T.D."/>
            <person name="Grigoriev I.V."/>
        </authorList>
    </citation>
    <scope>NUCLEOTIDE SEQUENCE [LARGE SCALE GENOMIC DNA]</scope>
    <source>
        <strain evidence="3 4">CBS 144469</strain>
    </source>
</reference>
<feature type="compositionally biased region" description="Polar residues" evidence="1">
    <location>
        <begin position="599"/>
        <end position="615"/>
    </location>
</feature>
<feature type="compositionally biased region" description="Low complexity" evidence="1">
    <location>
        <begin position="60"/>
        <end position="74"/>
    </location>
</feature>
<gene>
    <name evidence="3" type="ORF">DFP72DRAFT_874121</name>
</gene>
<dbReference type="Pfam" id="PF12763">
    <property type="entry name" value="EH"/>
    <property type="match status" value="1"/>
</dbReference>
<feature type="region of interest" description="Disordered" evidence="1">
    <location>
        <begin position="447"/>
        <end position="493"/>
    </location>
</feature>
<feature type="region of interest" description="Disordered" evidence="1">
    <location>
        <begin position="56"/>
        <end position="160"/>
    </location>
</feature>